<dbReference type="NCBIfam" id="TIGR01352">
    <property type="entry name" value="tonB_Cterm"/>
    <property type="match status" value="1"/>
</dbReference>
<evidence type="ECO:0000256" key="1">
    <source>
        <dbReference type="ARBA" id="ARBA00004383"/>
    </source>
</evidence>
<keyword evidence="5" id="KW-0997">Cell inner membrane</keyword>
<keyword evidence="6" id="KW-0812">Transmembrane</keyword>
<dbReference type="Proteomes" id="UP000438914">
    <property type="component" value="Unassembled WGS sequence"/>
</dbReference>
<accession>A0A7K0KIY5</accession>
<dbReference type="GO" id="GO:0055085">
    <property type="term" value="P:transmembrane transport"/>
    <property type="evidence" value="ECO:0007669"/>
    <property type="project" value="InterPro"/>
</dbReference>
<dbReference type="AlphaFoldDB" id="A0A7K0KIY5"/>
<evidence type="ECO:0000256" key="5">
    <source>
        <dbReference type="ARBA" id="ARBA00022519"/>
    </source>
</evidence>
<evidence type="ECO:0000256" key="2">
    <source>
        <dbReference type="ARBA" id="ARBA00006555"/>
    </source>
</evidence>
<gene>
    <name evidence="12" type="ORF">FYJ73_14540</name>
</gene>
<dbReference type="InterPro" id="IPR006260">
    <property type="entry name" value="TonB/TolA_C"/>
</dbReference>
<dbReference type="RefSeq" id="WP_154535468.1">
    <property type="nucleotide sequence ID" value="NZ_VUNG01000059.1"/>
</dbReference>
<evidence type="ECO:0000256" key="6">
    <source>
        <dbReference type="ARBA" id="ARBA00022692"/>
    </source>
</evidence>
<dbReference type="PANTHER" id="PTHR33446">
    <property type="entry name" value="PROTEIN TONB-RELATED"/>
    <property type="match status" value="1"/>
</dbReference>
<dbReference type="Pfam" id="PF03544">
    <property type="entry name" value="TonB_C"/>
    <property type="match status" value="1"/>
</dbReference>
<dbReference type="PANTHER" id="PTHR33446:SF2">
    <property type="entry name" value="PROTEIN TONB"/>
    <property type="match status" value="1"/>
</dbReference>
<keyword evidence="4" id="KW-1003">Cell membrane</keyword>
<dbReference type="Gene3D" id="3.30.1150.10">
    <property type="match status" value="1"/>
</dbReference>
<keyword evidence="8" id="KW-1133">Transmembrane helix</keyword>
<name>A0A7K0KIY5_9BACT</name>
<dbReference type="GO" id="GO:0098797">
    <property type="term" value="C:plasma membrane protein complex"/>
    <property type="evidence" value="ECO:0007669"/>
    <property type="project" value="TreeGrafter"/>
</dbReference>
<keyword evidence="7" id="KW-0653">Protein transport</keyword>
<dbReference type="GO" id="GO:0015031">
    <property type="term" value="P:protein transport"/>
    <property type="evidence" value="ECO:0007669"/>
    <property type="project" value="UniProtKB-KW"/>
</dbReference>
<dbReference type="InterPro" id="IPR051045">
    <property type="entry name" value="TonB-dependent_transducer"/>
</dbReference>
<organism evidence="12 13">
    <name type="scientific">Hallella mizrahii</name>
    <dbReference type="NCBI Taxonomy" id="2606637"/>
    <lineage>
        <taxon>Bacteria</taxon>
        <taxon>Pseudomonadati</taxon>
        <taxon>Bacteroidota</taxon>
        <taxon>Bacteroidia</taxon>
        <taxon>Bacteroidales</taxon>
        <taxon>Prevotellaceae</taxon>
        <taxon>Hallella</taxon>
    </lineage>
</organism>
<feature type="signal peptide" evidence="10">
    <location>
        <begin position="1"/>
        <end position="27"/>
    </location>
</feature>
<keyword evidence="10" id="KW-0732">Signal</keyword>
<feature type="chain" id="PRO_5029821929" evidence="10">
    <location>
        <begin position="28"/>
        <end position="155"/>
    </location>
</feature>
<reference evidence="12 13" key="1">
    <citation type="submission" date="2019-08" db="EMBL/GenBank/DDBJ databases">
        <title>In-depth cultivation of the pig gut microbiome towards novel bacterial diversity and tailored functional studies.</title>
        <authorList>
            <person name="Wylensek D."/>
            <person name="Hitch T.C.A."/>
            <person name="Clavel T."/>
        </authorList>
    </citation>
    <scope>NUCLEOTIDE SEQUENCE [LARGE SCALE GENOMIC DNA]</scope>
    <source>
        <strain evidence="12 13">LKV-178-WT-2A</strain>
    </source>
</reference>
<sequence length="155" mass="17470">MKKIFSLVRVKVFVLILFMCFDLSARAQNENAQNDWKFSHPILVESQAPTSPQTGMLNNGEMPEFQGGSIELKKYLAKEVHETLLRRGDNVFGKVIVSFEVGKKGNLSNYKIVKSTNPSLNEDALNIVKSMPKWKPAKKNGKNVKSKISIIVNFE</sequence>
<proteinExistence type="inferred from homology"/>
<comment type="caution">
    <text evidence="12">The sequence shown here is derived from an EMBL/GenBank/DDBJ whole genome shotgun (WGS) entry which is preliminary data.</text>
</comment>
<comment type="similarity">
    <text evidence="2">Belongs to the TonB family.</text>
</comment>
<feature type="domain" description="TonB C-terminal" evidence="11">
    <location>
        <begin position="67"/>
        <end position="155"/>
    </location>
</feature>
<dbReference type="PROSITE" id="PS52015">
    <property type="entry name" value="TONB_CTD"/>
    <property type="match status" value="1"/>
</dbReference>
<evidence type="ECO:0000256" key="4">
    <source>
        <dbReference type="ARBA" id="ARBA00022475"/>
    </source>
</evidence>
<comment type="subcellular location">
    <subcellularLocation>
        <location evidence="1">Cell inner membrane</location>
        <topology evidence="1">Single-pass membrane protein</topology>
        <orientation evidence="1">Periplasmic side</orientation>
    </subcellularLocation>
</comment>
<evidence type="ECO:0000313" key="12">
    <source>
        <dbReference type="EMBL" id="MST85868.1"/>
    </source>
</evidence>
<keyword evidence="3" id="KW-0813">Transport</keyword>
<protein>
    <submittedName>
        <fullName evidence="12">Energy transducer TonB</fullName>
    </submittedName>
</protein>
<evidence type="ECO:0000256" key="9">
    <source>
        <dbReference type="ARBA" id="ARBA00023136"/>
    </source>
</evidence>
<dbReference type="InterPro" id="IPR037682">
    <property type="entry name" value="TonB_C"/>
</dbReference>
<dbReference type="SUPFAM" id="SSF74653">
    <property type="entry name" value="TolA/TonB C-terminal domain"/>
    <property type="match status" value="1"/>
</dbReference>
<evidence type="ECO:0000256" key="3">
    <source>
        <dbReference type="ARBA" id="ARBA00022448"/>
    </source>
</evidence>
<evidence type="ECO:0000256" key="7">
    <source>
        <dbReference type="ARBA" id="ARBA00022927"/>
    </source>
</evidence>
<evidence type="ECO:0000256" key="8">
    <source>
        <dbReference type="ARBA" id="ARBA00022989"/>
    </source>
</evidence>
<keyword evidence="13" id="KW-1185">Reference proteome</keyword>
<evidence type="ECO:0000313" key="13">
    <source>
        <dbReference type="Proteomes" id="UP000438914"/>
    </source>
</evidence>
<evidence type="ECO:0000256" key="10">
    <source>
        <dbReference type="SAM" id="SignalP"/>
    </source>
</evidence>
<dbReference type="GO" id="GO:0031992">
    <property type="term" value="F:energy transducer activity"/>
    <property type="evidence" value="ECO:0007669"/>
    <property type="project" value="TreeGrafter"/>
</dbReference>
<dbReference type="EMBL" id="VUNG01000059">
    <property type="protein sequence ID" value="MST85868.1"/>
    <property type="molecule type" value="Genomic_DNA"/>
</dbReference>
<keyword evidence="9" id="KW-0472">Membrane</keyword>
<evidence type="ECO:0000259" key="11">
    <source>
        <dbReference type="PROSITE" id="PS52015"/>
    </source>
</evidence>